<dbReference type="EMBL" id="AJAU01000018">
    <property type="protein sequence ID" value="EOL45060.1"/>
    <property type="molecule type" value="Genomic_DNA"/>
</dbReference>
<comment type="caution">
    <text evidence="1">The sequence shown here is derived from an EMBL/GenBank/DDBJ whole genome shotgun (WGS) entry which is preliminary data.</text>
</comment>
<dbReference type="STRING" id="317735.RU98_GL001209"/>
<evidence type="ECO:0000313" key="1">
    <source>
        <dbReference type="EMBL" id="EOL45060.1"/>
    </source>
</evidence>
<dbReference type="RefSeq" id="WP_010771976.1">
    <property type="nucleotide sequence ID" value="NZ_KB946334.1"/>
</dbReference>
<evidence type="ECO:0000313" key="2">
    <source>
        <dbReference type="Proteomes" id="UP000013840"/>
    </source>
</evidence>
<protein>
    <submittedName>
        <fullName evidence="1">Uncharacterized protein</fullName>
    </submittedName>
</protein>
<dbReference type="Proteomes" id="UP000013840">
    <property type="component" value="Unassembled WGS sequence"/>
</dbReference>
<name>R3WTC4_9ENTE</name>
<gene>
    <name evidence="1" type="ORF">UC7_01866</name>
</gene>
<organism evidence="1 2">
    <name type="scientific">Enterococcus caccae ATCC BAA-1240</name>
    <dbReference type="NCBI Taxonomy" id="1158612"/>
    <lineage>
        <taxon>Bacteria</taxon>
        <taxon>Bacillati</taxon>
        <taxon>Bacillota</taxon>
        <taxon>Bacilli</taxon>
        <taxon>Lactobacillales</taxon>
        <taxon>Enterococcaceae</taxon>
        <taxon>Enterococcus</taxon>
    </lineage>
</organism>
<dbReference type="PATRIC" id="fig|1158612.3.peg.1841"/>
<reference evidence="1 2" key="1">
    <citation type="submission" date="2013-02" db="EMBL/GenBank/DDBJ databases">
        <title>The Genome Sequence of Enterococcus caccae BAA-1240.</title>
        <authorList>
            <consortium name="The Broad Institute Genome Sequencing Platform"/>
            <consortium name="The Broad Institute Genome Sequencing Center for Infectious Disease"/>
            <person name="Earl A.M."/>
            <person name="Gilmore M.S."/>
            <person name="Lebreton F."/>
            <person name="Walker B."/>
            <person name="Young S.K."/>
            <person name="Zeng Q."/>
            <person name="Gargeya S."/>
            <person name="Fitzgerald M."/>
            <person name="Haas B."/>
            <person name="Abouelleil A."/>
            <person name="Alvarado L."/>
            <person name="Arachchi H.M."/>
            <person name="Berlin A.M."/>
            <person name="Chapman S.B."/>
            <person name="Dewar J."/>
            <person name="Goldberg J."/>
            <person name="Griggs A."/>
            <person name="Gujja S."/>
            <person name="Hansen M."/>
            <person name="Howarth C."/>
            <person name="Imamovic A."/>
            <person name="Larimer J."/>
            <person name="McCowan C."/>
            <person name="Murphy C."/>
            <person name="Neiman D."/>
            <person name="Pearson M."/>
            <person name="Priest M."/>
            <person name="Roberts A."/>
            <person name="Saif S."/>
            <person name="Shea T."/>
            <person name="Sisk P."/>
            <person name="Sykes S."/>
            <person name="Wortman J."/>
            <person name="Nusbaum C."/>
            <person name="Birren B."/>
        </authorList>
    </citation>
    <scope>NUCLEOTIDE SEQUENCE [LARGE SCALE GENOMIC DNA]</scope>
    <source>
        <strain evidence="1 2">ATCC BAA-1240</strain>
    </source>
</reference>
<sequence length="70" mass="8220">MKSYYELTKENEKMRAELQSIKALALMFNKQKNQLPAINFFHGEQKYNIEAVLATIYSNAVNALNEKHNW</sequence>
<accession>R3WTC4</accession>
<keyword evidence="2" id="KW-1185">Reference proteome</keyword>
<dbReference type="AlphaFoldDB" id="R3WTC4"/>
<proteinExistence type="predicted"/>